<evidence type="ECO:0000313" key="9">
    <source>
        <dbReference type="Proteomes" id="UP000000674"/>
    </source>
</evidence>
<comment type="catalytic activity">
    <reaction evidence="4">
        <text>ATP + H2O = ADP + phosphate + H(+)</text>
        <dbReference type="Rhea" id="RHEA:13065"/>
        <dbReference type="ChEBI" id="CHEBI:15377"/>
        <dbReference type="ChEBI" id="CHEBI:15378"/>
        <dbReference type="ChEBI" id="CHEBI:30616"/>
        <dbReference type="ChEBI" id="CHEBI:43474"/>
        <dbReference type="ChEBI" id="CHEBI:456216"/>
        <dbReference type="EC" id="5.6.2.4"/>
    </reaction>
</comment>
<keyword evidence="9" id="KW-1185">Reference proteome</keyword>
<evidence type="ECO:0000256" key="5">
    <source>
        <dbReference type="SAM" id="MobiDB-lite"/>
    </source>
</evidence>
<dbReference type="InterPro" id="IPR027417">
    <property type="entry name" value="P-loop_NTPase"/>
</dbReference>
<feature type="domain" description="Helicase HerA central" evidence="6">
    <location>
        <begin position="120"/>
        <end position="335"/>
    </location>
</feature>
<dbReference type="HOGENOM" id="CLU_023842_2_0_2"/>
<dbReference type="PANTHER" id="PTHR42957:SF1">
    <property type="entry name" value="HELICASE MJ1565-RELATED"/>
    <property type="match status" value="1"/>
</dbReference>
<dbReference type="PANTHER" id="PTHR42957">
    <property type="entry name" value="HELICASE MJ1565-RELATED"/>
    <property type="match status" value="1"/>
</dbReference>
<dbReference type="Pfam" id="PF01935">
    <property type="entry name" value="DUF87"/>
    <property type="match status" value="1"/>
</dbReference>
<dbReference type="InterPro" id="IPR002789">
    <property type="entry name" value="HerA_central"/>
</dbReference>
<dbReference type="KEGG" id="mtp:Mthe_0389"/>
<dbReference type="Proteomes" id="UP000000674">
    <property type="component" value="Chromosome"/>
</dbReference>
<dbReference type="Pfam" id="PF09378">
    <property type="entry name" value="HAS-barrel"/>
    <property type="match status" value="1"/>
</dbReference>
<dbReference type="Gene3D" id="3.40.50.300">
    <property type="entry name" value="P-loop containing nucleotide triphosphate hydrolases"/>
    <property type="match status" value="2"/>
</dbReference>
<feature type="domain" description="Helicase HerA barrel" evidence="7">
    <location>
        <begin position="5"/>
        <end position="52"/>
    </location>
</feature>
<feature type="region of interest" description="Disordered" evidence="5">
    <location>
        <begin position="468"/>
        <end position="496"/>
    </location>
</feature>
<gene>
    <name evidence="8" type="ordered locus">Mthe_0389</name>
</gene>
<dbReference type="InterPro" id="IPR008571">
    <property type="entry name" value="HerA-like"/>
</dbReference>
<evidence type="ECO:0000256" key="2">
    <source>
        <dbReference type="ARBA" id="ARBA00034617"/>
    </source>
</evidence>
<evidence type="ECO:0000259" key="7">
    <source>
        <dbReference type="Pfam" id="PF09378"/>
    </source>
</evidence>
<dbReference type="AlphaFoldDB" id="A0B658"/>
<comment type="catalytic activity">
    <reaction evidence="2">
        <text>Couples ATP hydrolysis with the unwinding of duplex DNA by translocating in the 3'-5' direction.</text>
        <dbReference type="EC" id="5.6.2.4"/>
    </reaction>
</comment>
<reference evidence="8 9" key="1">
    <citation type="submission" date="2006-10" db="EMBL/GenBank/DDBJ databases">
        <title>Complete sequence of Methanosaeta thermophila PT.</title>
        <authorList>
            <consortium name="US DOE Joint Genome Institute"/>
            <person name="Copeland A."/>
            <person name="Lucas S."/>
            <person name="Lapidus A."/>
            <person name="Barry K."/>
            <person name="Detter J.C."/>
            <person name="Glavina del Rio T."/>
            <person name="Hammon N."/>
            <person name="Israni S."/>
            <person name="Pitluck S."/>
            <person name="Chain P."/>
            <person name="Malfatti S."/>
            <person name="Shin M."/>
            <person name="Vergez L."/>
            <person name="Schmutz J."/>
            <person name="Larimer F."/>
            <person name="Land M."/>
            <person name="Hauser L."/>
            <person name="Kyrpides N."/>
            <person name="Kim E."/>
            <person name="Smith K.S."/>
            <person name="Ingram-Smith C."/>
            <person name="Richardson P."/>
        </authorList>
    </citation>
    <scope>NUCLEOTIDE SEQUENCE [LARGE SCALE GENOMIC DNA]</scope>
    <source>
        <strain evidence="9">DSM 6194 / JCM 14653 / NBRC 101360 / PT</strain>
    </source>
</reference>
<evidence type="ECO:0000256" key="3">
    <source>
        <dbReference type="ARBA" id="ARBA00048954"/>
    </source>
</evidence>
<comment type="similarity">
    <text evidence="1">Belongs to the HerA family.</text>
</comment>
<dbReference type="RefSeq" id="WP_011695580.1">
    <property type="nucleotide sequence ID" value="NC_008553.1"/>
</dbReference>
<proteinExistence type="inferred from homology"/>
<evidence type="ECO:0000313" key="8">
    <source>
        <dbReference type="EMBL" id="ABK14182.1"/>
    </source>
</evidence>
<dbReference type="SUPFAM" id="SSF52540">
    <property type="entry name" value="P-loop containing nucleoside triphosphate hydrolases"/>
    <property type="match status" value="1"/>
</dbReference>
<sequence>MRGSVGVIVGETSPLQFKFMIHGAVGRGDYVKVRGDGRSWILAQVEEIRRSNTAYSLAHMERGCTQTCREWVVADARVIGVPSDGRIRSPAMPPRPGEEVFAADEKMIAAALGLSKGDMYIGILKGHDLRVELDANTLVQKHCSVLAKTGSGKSYTAAVILEELLDKGVALLVIDTHGEYGSMRYPNRDGDFNRFRVKPKGYNITVYTPANLAINPRADRPFRFDGLNLSARDIARMLPDDPTNGSVALLYEAIAALRSERESYDLEDIIKQVEKANSKSKWTLIGQLEQLLEMGLFSGEPTRPEELLQRGHASVIDMTGVPQEMQPMIVAKLLTDLFEARKLGRVCPGMVVIEEAHNYIPERGTGRAASTSIIRTIAAEGRKFGMGLMIISQRPARVDKNVLSQCNTQIIMRVTNPNDLKALSKGLEGMSTELEEEIKRLPPGTAMIVSNEIERPIVVNIRPRRSKHGGVSTPIVMTDHPVKGPVPRREPQKGPGLFLRKVLGPRGA</sequence>
<organism evidence="8 9">
    <name type="scientific">Methanothrix thermoacetophila (strain DSM 6194 / JCM 14653 / NBRC 101360 / PT)</name>
    <name type="common">Methanosaeta thermophila</name>
    <dbReference type="NCBI Taxonomy" id="349307"/>
    <lineage>
        <taxon>Archaea</taxon>
        <taxon>Methanobacteriati</taxon>
        <taxon>Methanobacteriota</taxon>
        <taxon>Stenosarchaea group</taxon>
        <taxon>Methanomicrobia</taxon>
        <taxon>Methanotrichales</taxon>
        <taxon>Methanotrichaceae</taxon>
        <taxon>Methanothrix</taxon>
    </lineage>
</organism>
<evidence type="ECO:0000256" key="1">
    <source>
        <dbReference type="ARBA" id="ARBA00007816"/>
    </source>
</evidence>
<dbReference type="InterPro" id="IPR018538">
    <property type="entry name" value="HerA_barrel_dom"/>
</dbReference>
<evidence type="ECO:0000256" key="4">
    <source>
        <dbReference type="ARBA" id="ARBA00048988"/>
    </source>
</evidence>
<dbReference type="STRING" id="349307.Mthe_0389"/>
<comment type="catalytic activity">
    <reaction evidence="3">
        <text>ATP + H2O = ADP + phosphate + H(+)</text>
        <dbReference type="Rhea" id="RHEA:13065"/>
        <dbReference type="ChEBI" id="CHEBI:15377"/>
        <dbReference type="ChEBI" id="CHEBI:15378"/>
        <dbReference type="ChEBI" id="CHEBI:30616"/>
        <dbReference type="ChEBI" id="CHEBI:43474"/>
        <dbReference type="ChEBI" id="CHEBI:456216"/>
        <dbReference type="EC" id="5.6.2.3"/>
    </reaction>
</comment>
<evidence type="ECO:0000259" key="6">
    <source>
        <dbReference type="Pfam" id="PF01935"/>
    </source>
</evidence>
<dbReference type="EMBL" id="CP000477">
    <property type="protein sequence ID" value="ABK14182.1"/>
    <property type="molecule type" value="Genomic_DNA"/>
</dbReference>
<protein>
    <submittedName>
        <fullName evidence="8">Uncharacterized protein</fullName>
    </submittedName>
</protein>
<dbReference type="GeneID" id="4463191"/>
<name>A0B658_METTP</name>
<accession>A0B658</accession>